<keyword evidence="2" id="KW-1185">Reference proteome</keyword>
<name>A0AAV4EXQ7_9GAST</name>
<reference evidence="1 2" key="1">
    <citation type="journal article" date="2021" name="Elife">
        <title>Chloroplast acquisition without the gene transfer in kleptoplastic sea slugs, Plakobranchus ocellatus.</title>
        <authorList>
            <person name="Maeda T."/>
            <person name="Takahashi S."/>
            <person name="Yoshida T."/>
            <person name="Shimamura S."/>
            <person name="Takaki Y."/>
            <person name="Nagai Y."/>
            <person name="Toyoda A."/>
            <person name="Suzuki Y."/>
            <person name="Arimoto A."/>
            <person name="Ishii H."/>
            <person name="Satoh N."/>
            <person name="Nishiyama T."/>
            <person name="Hasebe M."/>
            <person name="Maruyama T."/>
            <person name="Minagawa J."/>
            <person name="Obokata J."/>
            <person name="Shigenobu S."/>
        </authorList>
    </citation>
    <scope>NUCLEOTIDE SEQUENCE [LARGE SCALE GENOMIC DNA]</scope>
</reference>
<proteinExistence type="predicted"/>
<evidence type="ECO:0000313" key="2">
    <source>
        <dbReference type="Proteomes" id="UP000762676"/>
    </source>
</evidence>
<protein>
    <submittedName>
        <fullName evidence="1">Uncharacterized protein</fullName>
    </submittedName>
</protein>
<dbReference type="PANTHER" id="PTHR46704:SF1">
    <property type="entry name" value="TELOMERE LENGTH REGULATION PROTEIN TEL2 HOMOLOG"/>
    <property type="match status" value="1"/>
</dbReference>
<sequence>MKRRPEDVERYTAFSKVVSFLKDLSGVSDGSFIQFVGDNVDHNLKTLEGLGTFHGMGIIGAVTPGEKRSRPIRRDTSVNANQISTLGQIPVHFYNSSKTEISLRYEELQDFRLEEVTTKLDLLWKVSWPLRTPRIGWSGLMQAVSEGSFPGQSTITFLSMIDIQPTNMSFIYSTLLFVSNLAAKYKVKPILTFDQPLWWKAQLILDSEPADSHLRSLILQLGGFHTQMNYLGTIGHLMTGSGLRELLEVVYAPDGVVHMLSGKAVARAARGHLLVDSVLNALLASSAFGVDLQSIVREEIDPARTATDKTREVSALHSEEMEGEDNSYSIRDNINDSSLSSCLQLLDQVLKKEVPVEVM</sequence>
<organism evidence="1 2">
    <name type="scientific">Elysia marginata</name>
    <dbReference type="NCBI Taxonomy" id="1093978"/>
    <lineage>
        <taxon>Eukaryota</taxon>
        <taxon>Metazoa</taxon>
        <taxon>Spiralia</taxon>
        <taxon>Lophotrochozoa</taxon>
        <taxon>Mollusca</taxon>
        <taxon>Gastropoda</taxon>
        <taxon>Heterobranchia</taxon>
        <taxon>Euthyneura</taxon>
        <taxon>Panpulmonata</taxon>
        <taxon>Sacoglossa</taxon>
        <taxon>Placobranchoidea</taxon>
        <taxon>Plakobranchidae</taxon>
        <taxon>Elysia</taxon>
    </lineage>
</organism>
<dbReference type="PANTHER" id="PTHR46704">
    <property type="entry name" value="CXC DOMAIN-CONTAINING PROTEIN-RELATED"/>
    <property type="match status" value="1"/>
</dbReference>
<gene>
    <name evidence="1" type="ORF">ElyMa_005525300</name>
</gene>
<comment type="caution">
    <text evidence="1">The sequence shown here is derived from an EMBL/GenBank/DDBJ whole genome shotgun (WGS) entry which is preliminary data.</text>
</comment>
<accession>A0AAV4EXQ7</accession>
<dbReference type="AlphaFoldDB" id="A0AAV4EXQ7"/>
<dbReference type="EMBL" id="BMAT01011025">
    <property type="protein sequence ID" value="GFR65223.1"/>
    <property type="molecule type" value="Genomic_DNA"/>
</dbReference>
<dbReference type="Proteomes" id="UP000762676">
    <property type="component" value="Unassembled WGS sequence"/>
</dbReference>
<evidence type="ECO:0000313" key="1">
    <source>
        <dbReference type="EMBL" id="GFR65223.1"/>
    </source>
</evidence>